<dbReference type="Proteomes" id="UP000034954">
    <property type="component" value="Unassembled WGS sequence"/>
</dbReference>
<proteinExistence type="predicted"/>
<name>A0A0M2UZ55_9BACT</name>
<accession>A0A0M2UZ55</accession>
<evidence type="ECO:0000313" key="2">
    <source>
        <dbReference type="Proteomes" id="UP000034954"/>
    </source>
</evidence>
<evidence type="ECO:0000313" key="1">
    <source>
        <dbReference type="EMBL" id="KKO19754.1"/>
    </source>
</evidence>
<gene>
    <name evidence="1" type="ORF">BROFUL_01530</name>
</gene>
<protein>
    <submittedName>
        <fullName evidence="1">Uncharacterized protein</fullName>
    </submittedName>
</protein>
<sequence>MAGITDDMIPVNATEENIVFLIRGELLQRYPNAIIYAQKAETQNGQRVKAPGLENQKYPIFKGTIKPDIYFLGFQLVPSQVRGVEDQGYFFVIEENPTGARFGLDAPDKKKEFDGWENLGWQDVFPDINDWNTVAPYIDLTQLEAKYSSTAAHFAHITFQPPFRALVHGSDMLPP</sequence>
<organism evidence="1 2">
    <name type="scientific">Candidatus Brocadia fulgida</name>
    <dbReference type="NCBI Taxonomy" id="380242"/>
    <lineage>
        <taxon>Bacteria</taxon>
        <taxon>Pseudomonadati</taxon>
        <taxon>Planctomycetota</taxon>
        <taxon>Candidatus Brocadiia</taxon>
        <taxon>Candidatus Brocadiales</taxon>
        <taxon>Candidatus Brocadiaceae</taxon>
        <taxon>Candidatus Brocadia</taxon>
    </lineage>
</organism>
<keyword evidence="2" id="KW-1185">Reference proteome</keyword>
<dbReference type="EMBL" id="LAQJ01000158">
    <property type="protein sequence ID" value="KKO19754.1"/>
    <property type="molecule type" value="Genomic_DNA"/>
</dbReference>
<dbReference type="AlphaFoldDB" id="A0A0M2UZ55"/>
<reference evidence="1 2" key="1">
    <citation type="journal article" date="2013" name="BMC Microbiol.">
        <title>Identification of the type II cytochrome c maturation pathway in anammox bacteria by comparative genomics.</title>
        <authorList>
            <person name="Ferousi C."/>
            <person name="Speth D.R."/>
            <person name="Reimann J."/>
            <person name="Op den Camp H.J."/>
            <person name="Allen J.W."/>
            <person name="Keltjens J.T."/>
            <person name="Jetten M.S."/>
        </authorList>
    </citation>
    <scope>NUCLEOTIDE SEQUENCE [LARGE SCALE GENOMIC DNA]</scope>
    <source>
        <strain evidence="1">RU1</strain>
    </source>
</reference>
<comment type="caution">
    <text evidence="1">The sequence shown here is derived from an EMBL/GenBank/DDBJ whole genome shotgun (WGS) entry which is preliminary data.</text>
</comment>